<feature type="transmembrane region" description="Helical" evidence="1">
    <location>
        <begin position="51"/>
        <end position="69"/>
    </location>
</feature>
<keyword evidence="3" id="KW-1185">Reference proteome</keyword>
<dbReference type="Proteomes" id="UP000789595">
    <property type="component" value="Unassembled WGS sequence"/>
</dbReference>
<name>A0A8J2SP11_9STRA</name>
<evidence type="ECO:0000256" key="1">
    <source>
        <dbReference type="SAM" id="Phobius"/>
    </source>
</evidence>
<evidence type="ECO:0000313" key="3">
    <source>
        <dbReference type="Proteomes" id="UP000789595"/>
    </source>
</evidence>
<proteinExistence type="predicted"/>
<keyword evidence="1" id="KW-0472">Membrane</keyword>
<comment type="caution">
    <text evidence="2">The sequence shown here is derived from an EMBL/GenBank/DDBJ whole genome shotgun (WGS) entry which is preliminary data.</text>
</comment>
<dbReference type="EMBL" id="CAKKNE010000003">
    <property type="protein sequence ID" value="CAH0371057.1"/>
    <property type="molecule type" value="Genomic_DNA"/>
</dbReference>
<feature type="non-terminal residue" evidence="2">
    <location>
        <position position="108"/>
    </location>
</feature>
<reference evidence="2" key="1">
    <citation type="submission" date="2021-11" db="EMBL/GenBank/DDBJ databases">
        <authorList>
            <consortium name="Genoscope - CEA"/>
            <person name="William W."/>
        </authorList>
    </citation>
    <scope>NUCLEOTIDE SEQUENCE</scope>
</reference>
<gene>
    <name evidence="2" type="ORF">PECAL_3P09780</name>
</gene>
<keyword evidence="1" id="KW-0812">Transmembrane</keyword>
<feature type="non-terminal residue" evidence="2">
    <location>
        <position position="1"/>
    </location>
</feature>
<protein>
    <submittedName>
        <fullName evidence="2">Uncharacterized protein</fullName>
    </submittedName>
</protein>
<organism evidence="2 3">
    <name type="scientific">Pelagomonas calceolata</name>
    <dbReference type="NCBI Taxonomy" id="35677"/>
    <lineage>
        <taxon>Eukaryota</taxon>
        <taxon>Sar</taxon>
        <taxon>Stramenopiles</taxon>
        <taxon>Ochrophyta</taxon>
        <taxon>Pelagophyceae</taxon>
        <taxon>Pelagomonadales</taxon>
        <taxon>Pelagomonadaceae</taxon>
        <taxon>Pelagomonas</taxon>
    </lineage>
</organism>
<feature type="transmembrane region" description="Helical" evidence="1">
    <location>
        <begin position="20"/>
        <end position="39"/>
    </location>
</feature>
<sequence>LQSLRGVSRNDVACTPAAPPTLLAIACVAPALTALGGAASWAPRAALAEGLLLAAAPVTVALLIAAAAGNAVEATPWWAVDALPRVSARAKRLLMTAVLVAAEMRLFP</sequence>
<accession>A0A8J2SP11</accession>
<evidence type="ECO:0000313" key="2">
    <source>
        <dbReference type="EMBL" id="CAH0371057.1"/>
    </source>
</evidence>
<dbReference type="AlphaFoldDB" id="A0A8J2SP11"/>
<keyword evidence="1" id="KW-1133">Transmembrane helix</keyword>